<dbReference type="EMBL" id="CM001883">
    <property type="protein sequence ID" value="EOY08391.1"/>
    <property type="molecule type" value="Genomic_DNA"/>
</dbReference>
<proteinExistence type="predicted"/>
<protein>
    <recommendedName>
        <fullName evidence="3">DUF4219 domain-containing protein</fullName>
    </recommendedName>
</protein>
<name>A0A061EUA0_THECC</name>
<dbReference type="PANTHER" id="PTHR34676">
    <property type="entry name" value="DUF4219 DOMAIN-CONTAINING PROTEIN-RELATED"/>
    <property type="match status" value="1"/>
</dbReference>
<dbReference type="HOGENOM" id="CLU_021137_2_4_1"/>
<reference evidence="1 2" key="1">
    <citation type="journal article" date="2013" name="Genome Biol.">
        <title>The genome sequence of the most widely cultivated cacao type and its use to identify candidate genes regulating pod color.</title>
        <authorList>
            <person name="Motamayor J.C."/>
            <person name="Mockaitis K."/>
            <person name="Schmutz J."/>
            <person name="Haiminen N."/>
            <person name="Iii D.L."/>
            <person name="Cornejo O."/>
            <person name="Findley S.D."/>
            <person name="Zheng P."/>
            <person name="Utro F."/>
            <person name="Royaert S."/>
            <person name="Saski C."/>
            <person name="Jenkins J."/>
            <person name="Podicheti R."/>
            <person name="Zhao M."/>
            <person name="Scheffler B.E."/>
            <person name="Stack J.C."/>
            <person name="Feltus F.A."/>
            <person name="Mustiga G.M."/>
            <person name="Amores F."/>
            <person name="Phillips W."/>
            <person name="Marelli J.P."/>
            <person name="May G.D."/>
            <person name="Shapiro H."/>
            <person name="Ma J."/>
            <person name="Bustamante C.D."/>
            <person name="Schnell R.J."/>
            <person name="Main D."/>
            <person name="Gilbert D."/>
            <person name="Parida L."/>
            <person name="Kuhn D.N."/>
        </authorList>
    </citation>
    <scope>NUCLEOTIDE SEQUENCE [LARGE SCALE GENOMIC DNA]</scope>
    <source>
        <strain evidence="2">cv. Matina 1-6</strain>
    </source>
</reference>
<organism evidence="1 2">
    <name type="scientific">Theobroma cacao</name>
    <name type="common">Cacao</name>
    <name type="synonym">Cocoa</name>
    <dbReference type="NCBI Taxonomy" id="3641"/>
    <lineage>
        <taxon>Eukaryota</taxon>
        <taxon>Viridiplantae</taxon>
        <taxon>Streptophyta</taxon>
        <taxon>Embryophyta</taxon>
        <taxon>Tracheophyta</taxon>
        <taxon>Spermatophyta</taxon>
        <taxon>Magnoliopsida</taxon>
        <taxon>eudicotyledons</taxon>
        <taxon>Gunneridae</taxon>
        <taxon>Pentapetalae</taxon>
        <taxon>rosids</taxon>
        <taxon>malvids</taxon>
        <taxon>Malvales</taxon>
        <taxon>Malvaceae</taxon>
        <taxon>Byttnerioideae</taxon>
        <taxon>Theobroma</taxon>
    </lineage>
</organism>
<evidence type="ECO:0000313" key="1">
    <source>
        <dbReference type="EMBL" id="EOY08391.1"/>
    </source>
</evidence>
<dbReference type="PANTHER" id="PTHR34676:SF27">
    <property type="entry name" value="ASPARTYL-TRNA SYNTHETASE"/>
    <property type="match status" value="1"/>
</dbReference>
<dbReference type="Gramene" id="EOY08391">
    <property type="protein sequence ID" value="EOY08391"/>
    <property type="gene ID" value="TCM_022771"/>
</dbReference>
<evidence type="ECO:0008006" key="3">
    <source>
        <dbReference type="Google" id="ProtNLM"/>
    </source>
</evidence>
<accession>A0A061EUA0</accession>
<dbReference type="Pfam" id="PF14223">
    <property type="entry name" value="Retrotran_gag_2"/>
    <property type="match status" value="1"/>
</dbReference>
<evidence type="ECO:0000313" key="2">
    <source>
        <dbReference type="Proteomes" id="UP000026915"/>
    </source>
</evidence>
<dbReference type="OMA" id="RFTHNIN"/>
<dbReference type="AlphaFoldDB" id="A0A061EUA0"/>
<dbReference type="InParanoid" id="A0A061EUA0"/>
<dbReference type="Proteomes" id="UP000026915">
    <property type="component" value="Chromosome 5"/>
</dbReference>
<gene>
    <name evidence="1" type="ORF">TCM_022771</name>
</gene>
<keyword evidence="2" id="KW-1185">Reference proteome</keyword>
<sequence length="143" mass="16810">MALQKLVVAKGQSTNRPPLFDGFNCPYWSTRMLIYIRAINYEMWDIIIDGPFIPSTLNVVTNEMIPKQRIIHEETCQVKESKIALLTYNYEMFKMEPGEDITRMLDRFTNITNKLSQLGKPILEYEVVKRLIRSLPKNWKPKV</sequence>